<dbReference type="AlphaFoldDB" id="A0A2V3Y8N7"/>
<dbReference type="RefSeq" id="WP_110322362.1">
    <property type="nucleotide sequence ID" value="NZ_QJKD01000003.1"/>
</dbReference>
<evidence type="ECO:0000313" key="3">
    <source>
        <dbReference type="Proteomes" id="UP000248057"/>
    </source>
</evidence>
<reference evidence="2 3" key="1">
    <citation type="submission" date="2018-05" db="EMBL/GenBank/DDBJ databases">
        <title>Genomic Encyclopedia of Type Strains, Phase IV (KMG-IV): sequencing the most valuable type-strain genomes for metagenomic binning, comparative biology and taxonomic classification.</title>
        <authorList>
            <person name="Goeker M."/>
        </authorList>
    </citation>
    <scope>NUCLEOTIDE SEQUENCE [LARGE SCALE GENOMIC DNA]</scope>
    <source>
        <strain evidence="2 3">DSM 24995</strain>
    </source>
</reference>
<name>A0A2V3Y8N7_9FIRM</name>
<organism evidence="2 3">
    <name type="scientific">Hungatella effluvii</name>
    <dbReference type="NCBI Taxonomy" id="1096246"/>
    <lineage>
        <taxon>Bacteria</taxon>
        <taxon>Bacillati</taxon>
        <taxon>Bacillota</taxon>
        <taxon>Clostridia</taxon>
        <taxon>Lachnospirales</taxon>
        <taxon>Lachnospiraceae</taxon>
        <taxon>Hungatella</taxon>
    </lineage>
</organism>
<evidence type="ECO:0000313" key="2">
    <source>
        <dbReference type="EMBL" id="PXX55284.1"/>
    </source>
</evidence>
<gene>
    <name evidence="2" type="ORF">DFR60_103341</name>
</gene>
<dbReference type="GeneID" id="86060842"/>
<comment type="similarity">
    <text evidence="1">Belongs to the UPF0236 family.</text>
</comment>
<dbReference type="Pfam" id="PF06782">
    <property type="entry name" value="UPF0236"/>
    <property type="match status" value="1"/>
</dbReference>
<proteinExistence type="inferred from homology"/>
<protein>
    <submittedName>
        <fullName evidence="2">Uncharacterized protein UPF0236</fullName>
    </submittedName>
</protein>
<sequence>MLNSILHFIENDIKEIENLVAAMLKGEKEPHDLSQDIHDRMLGLGARLIAELYEKIDDEIRESLIRKKKWNIEQRNEPKELLDILGPIRFCRTGYRDKETGKFVYLLDKILGIEGHQRITLGAAACILEEAVQTSYAKGGRPLSLMGQVSKQTVKRLVHDTEAQLPVAPPSEKKRLEYLHIVADEDHVAAQFWSQKGDLGKDSRGNKINTIMPKLICLYEDVIDEAGETSKSPRHKLTGKHYFCGTYKGQEANRRLWEEVRDYIDTHYDTEYLKCVYIAGDGAGWIRAGCEVLGKGRFVLDKFHMMKYVNVSVSHLLDSAEEVKGEIWECLNGRHKKRLQEVYAEILKVTEEGRKYTEAEGALGYFLNQWDGIQIRTEEAGANWECCAEGQVSHVLSARLSSRPMGWSEQGCDRMSGLRAYTKNGGKIIDLLAYQKERRKENQLSEEELEVKKKVCEKQAGWRYQERLQGRVPGLEQHSLKWMRVWINQELGA</sequence>
<dbReference type="EMBL" id="QJKD01000003">
    <property type="protein sequence ID" value="PXX55284.1"/>
    <property type="molecule type" value="Genomic_DNA"/>
</dbReference>
<dbReference type="Proteomes" id="UP000248057">
    <property type="component" value="Unassembled WGS sequence"/>
</dbReference>
<evidence type="ECO:0000256" key="1">
    <source>
        <dbReference type="ARBA" id="ARBA00006539"/>
    </source>
</evidence>
<accession>A0A2V3Y8N7</accession>
<keyword evidence="3" id="KW-1185">Reference proteome</keyword>
<dbReference type="InterPro" id="IPR009620">
    <property type="entry name" value="UPF0236"/>
</dbReference>
<dbReference type="NCBIfam" id="NF033529">
    <property type="entry name" value="transpos_ISLre2"/>
    <property type="match status" value="1"/>
</dbReference>
<comment type="caution">
    <text evidence="2">The sequence shown here is derived from an EMBL/GenBank/DDBJ whole genome shotgun (WGS) entry which is preliminary data.</text>
</comment>